<evidence type="ECO:0000256" key="2">
    <source>
        <dbReference type="SAM" id="MobiDB-lite"/>
    </source>
</evidence>
<dbReference type="WBParaSite" id="PgR008_g126_t01">
    <property type="protein sequence ID" value="PgR008_g126_t01"/>
    <property type="gene ID" value="PgR008_g126"/>
</dbReference>
<keyword evidence="1" id="KW-0175">Coiled coil</keyword>
<name>A0A915ALA6_PARUN</name>
<protein>
    <submittedName>
        <fullName evidence="4">Uncharacterized protein</fullName>
    </submittedName>
</protein>
<evidence type="ECO:0000256" key="1">
    <source>
        <dbReference type="SAM" id="Coils"/>
    </source>
</evidence>
<feature type="coiled-coil region" evidence="1">
    <location>
        <begin position="616"/>
        <end position="786"/>
    </location>
</feature>
<organism evidence="3 4">
    <name type="scientific">Parascaris univalens</name>
    <name type="common">Nematode worm</name>
    <dbReference type="NCBI Taxonomy" id="6257"/>
    <lineage>
        <taxon>Eukaryota</taxon>
        <taxon>Metazoa</taxon>
        <taxon>Ecdysozoa</taxon>
        <taxon>Nematoda</taxon>
        <taxon>Chromadorea</taxon>
        <taxon>Rhabditida</taxon>
        <taxon>Spirurina</taxon>
        <taxon>Ascaridomorpha</taxon>
        <taxon>Ascaridoidea</taxon>
        <taxon>Ascarididae</taxon>
        <taxon>Parascaris</taxon>
    </lineage>
</organism>
<accession>A0A915ALA6</accession>
<feature type="compositionally biased region" description="Basic and acidic residues" evidence="2">
    <location>
        <begin position="903"/>
        <end position="918"/>
    </location>
</feature>
<feature type="compositionally biased region" description="Basic residues" evidence="2">
    <location>
        <begin position="21"/>
        <end position="34"/>
    </location>
</feature>
<feature type="region of interest" description="Disordered" evidence="2">
    <location>
        <begin position="14"/>
        <end position="34"/>
    </location>
</feature>
<proteinExistence type="predicted"/>
<evidence type="ECO:0000313" key="4">
    <source>
        <dbReference type="WBParaSite" id="PgR008_g126_t01"/>
    </source>
</evidence>
<keyword evidence="3" id="KW-1185">Reference proteome</keyword>
<feature type="region of interest" description="Disordered" evidence="2">
    <location>
        <begin position="866"/>
        <end position="928"/>
    </location>
</feature>
<feature type="compositionally biased region" description="Basic and acidic residues" evidence="2">
    <location>
        <begin position="147"/>
        <end position="159"/>
    </location>
</feature>
<evidence type="ECO:0000313" key="3">
    <source>
        <dbReference type="Proteomes" id="UP000887569"/>
    </source>
</evidence>
<dbReference type="Proteomes" id="UP000887569">
    <property type="component" value="Unplaced"/>
</dbReference>
<feature type="region of interest" description="Disordered" evidence="2">
    <location>
        <begin position="147"/>
        <end position="168"/>
    </location>
</feature>
<reference evidence="4" key="1">
    <citation type="submission" date="2022-11" db="UniProtKB">
        <authorList>
            <consortium name="WormBaseParasite"/>
        </authorList>
    </citation>
    <scope>IDENTIFICATION</scope>
</reference>
<dbReference type="AlphaFoldDB" id="A0A915ALA6"/>
<sequence length="928" mass="105588">MKFRLFTGERMVMSAEDVGRQKRSRKRRHPQKRHVHVTDFPKLQQRSLNALFEYYEAHEAVCKLMKKESRQQAEVDVAIDRLRKSIEERSKCDRLVDQHLLDNHIDFPQATNVPHIPSNLALNTNDAKSDKWNQTAAHCSDMIADNRSDINAPQHDRSDNNGPTSKNKEEFIVENIRRWFVENKAVKDCEQRYMDIVEVVDAFLADAKKTIQTAESTASTQTITTDNYPLQNIRNDDSIAIVAHDNSGAMLNNEQKIAVQTDRQYLTVEVVEENKKSELRMNTEATSGNSLTSEAIMDRRETPLSILIIDKEDDGVSRNAKNDEKTSCTIPNSNGGIDLCNVRVERPHECTAECVMECADEWEQQCLARVPTHDALLSEANKNDDRSETPMSIIILDDNDSNIQDNENNEMIGWDYINSDNNTDDDRLRTFMNVGSASETVRVNESNNEWEARYLTHDTFLNEKMTTSRGGTPLPVIMTNEYVDAGSCGQPSETTFVNSDNASDTDVVNKKENYIDGELMAKTMFENIVECEECVTVENLTPSLQPHAEDLRNIEMEVFDEWFMEIRKERECHKRLSEELQANEKQTSGTSLMEFIFINSKYKSMRRKLSRSHVICYKTMEKLQKMEENNEKLNRRIHELTEKLNRRDMEAMKQLLEYDHIKASLNEAKESLEKQRKQNDELFEKLNSSECQLFILQDALNTISTCNVELSTYLEQTRIEITATKAQCELLKEEKNALEKQADALKATALTARQAYMESASRLDVVMGANKQIAEERDALKKQRNTIYWNPYGEMICSLQSNIGAIQSPVTTSPGVNGLNCVILPGAADPSTIVGANDFMAMRHPLPQMPFTQYPQIQAAPALLGGTQHSSTKASVATAKINMRRRRPRAGNIDAQTPLTTTPHEDASRSQENIDQRGDSPINVVDMP</sequence>